<evidence type="ECO:0000256" key="6">
    <source>
        <dbReference type="SAM" id="Phobius"/>
    </source>
</evidence>
<gene>
    <name evidence="7" type="ORF">SAMN05192564_1019</name>
</gene>
<evidence type="ECO:0000256" key="1">
    <source>
        <dbReference type="ARBA" id="ARBA00004651"/>
    </source>
</evidence>
<name>A0A1H3XTI7_9BURK</name>
<proteinExistence type="predicted"/>
<accession>A0A1H3XTI7</accession>
<dbReference type="RefSeq" id="WP_090527171.1">
    <property type="nucleotide sequence ID" value="NZ_FNRQ01000001.1"/>
</dbReference>
<keyword evidence="2" id="KW-1003">Cell membrane</keyword>
<dbReference type="EMBL" id="FNRQ01000001">
    <property type="protein sequence ID" value="SEA02765.1"/>
    <property type="molecule type" value="Genomic_DNA"/>
</dbReference>
<feature type="transmembrane region" description="Helical" evidence="6">
    <location>
        <begin position="230"/>
        <end position="248"/>
    </location>
</feature>
<feature type="transmembrane region" description="Helical" evidence="6">
    <location>
        <begin position="107"/>
        <end position="129"/>
    </location>
</feature>
<organism evidence="7 8">
    <name type="scientific">Paraburkholderia sartisoli</name>
    <dbReference type="NCBI Taxonomy" id="83784"/>
    <lineage>
        <taxon>Bacteria</taxon>
        <taxon>Pseudomonadati</taxon>
        <taxon>Pseudomonadota</taxon>
        <taxon>Betaproteobacteria</taxon>
        <taxon>Burkholderiales</taxon>
        <taxon>Burkholderiaceae</taxon>
        <taxon>Paraburkholderia</taxon>
    </lineage>
</organism>
<protein>
    <submittedName>
        <fullName evidence="7">Monosaccharide ABC transporter membrane protein, CUT2 family</fullName>
    </submittedName>
</protein>
<dbReference type="GO" id="GO:0005886">
    <property type="term" value="C:plasma membrane"/>
    <property type="evidence" value="ECO:0007669"/>
    <property type="project" value="UniProtKB-SubCell"/>
</dbReference>
<keyword evidence="4 6" id="KW-1133">Transmembrane helix</keyword>
<reference evidence="8" key="1">
    <citation type="submission" date="2016-10" db="EMBL/GenBank/DDBJ databases">
        <authorList>
            <person name="Varghese N."/>
            <person name="Submissions S."/>
        </authorList>
    </citation>
    <scope>NUCLEOTIDE SEQUENCE [LARGE SCALE GENOMIC DNA]</scope>
    <source>
        <strain evidence="8">LMG 24000</strain>
    </source>
</reference>
<dbReference type="Proteomes" id="UP000198638">
    <property type="component" value="Unassembled WGS sequence"/>
</dbReference>
<sequence>MKKNLPVLLALALLLVFGVVRYEHFASAYNITSFWRYNSMFTLISVGMAFVIITGGIDLSVGTVAALSSVVAALASPYGGWVAVLAGAFAGLAVGVLNGVIITRLKILPFITTLATSLGAHGAALLLGRNDAVSISSDSNFANFGQGDLFGLPIPGLVALVAAVTGWLALRSTRFGRHSLAIGGSEEAARLMGLNVDRTLIAAYAVSGLLAGLAGVILAAQFGAGQPNEGVGWELFAISAVVLGGTLLTGGEGSIAMTIAGVLLLGLVFNLLNFENGMGFISLSAYWQSVIRGVFLLLVIVLQARVLKQRGAKDNVDNADNADGAGSAGSAAAS</sequence>
<comment type="subcellular location">
    <subcellularLocation>
        <location evidence="1">Cell membrane</location>
        <topology evidence="1">Multi-pass membrane protein</topology>
    </subcellularLocation>
</comment>
<feature type="transmembrane region" description="Helical" evidence="6">
    <location>
        <begin position="255"/>
        <end position="273"/>
    </location>
</feature>
<dbReference type="PANTHER" id="PTHR32196">
    <property type="entry name" value="ABC TRANSPORTER PERMEASE PROTEIN YPHD-RELATED-RELATED"/>
    <property type="match status" value="1"/>
</dbReference>
<keyword evidence="3 6" id="KW-0812">Transmembrane</keyword>
<evidence type="ECO:0000256" key="3">
    <source>
        <dbReference type="ARBA" id="ARBA00022692"/>
    </source>
</evidence>
<keyword evidence="5 6" id="KW-0472">Membrane</keyword>
<evidence type="ECO:0000256" key="5">
    <source>
        <dbReference type="ARBA" id="ARBA00023136"/>
    </source>
</evidence>
<evidence type="ECO:0000256" key="4">
    <source>
        <dbReference type="ARBA" id="ARBA00022989"/>
    </source>
</evidence>
<dbReference type="AlphaFoldDB" id="A0A1H3XTI7"/>
<feature type="transmembrane region" description="Helical" evidence="6">
    <location>
        <begin position="285"/>
        <end position="304"/>
    </location>
</feature>
<feature type="transmembrane region" description="Helical" evidence="6">
    <location>
        <begin position="149"/>
        <end position="170"/>
    </location>
</feature>
<keyword evidence="8" id="KW-1185">Reference proteome</keyword>
<dbReference type="InterPro" id="IPR001851">
    <property type="entry name" value="ABC_transp_permease"/>
</dbReference>
<evidence type="ECO:0000313" key="7">
    <source>
        <dbReference type="EMBL" id="SEA02765.1"/>
    </source>
</evidence>
<dbReference type="Pfam" id="PF02653">
    <property type="entry name" value="BPD_transp_2"/>
    <property type="match status" value="1"/>
</dbReference>
<feature type="transmembrane region" description="Helical" evidence="6">
    <location>
        <begin position="200"/>
        <end position="224"/>
    </location>
</feature>
<dbReference type="STRING" id="83784.SAMN05192564_1019"/>
<dbReference type="CDD" id="cd06579">
    <property type="entry name" value="TM_PBP1_transp_AraH_like"/>
    <property type="match status" value="1"/>
</dbReference>
<feature type="transmembrane region" description="Helical" evidence="6">
    <location>
        <begin position="37"/>
        <end position="54"/>
    </location>
</feature>
<dbReference type="PANTHER" id="PTHR32196:SF63">
    <property type="entry name" value="INNER MEMBRANE ABC TRANSPORTER PERMEASE PROTEIN YJFF"/>
    <property type="match status" value="1"/>
</dbReference>
<evidence type="ECO:0000313" key="8">
    <source>
        <dbReference type="Proteomes" id="UP000198638"/>
    </source>
</evidence>
<dbReference type="GO" id="GO:0022857">
    <property type="term" value="F:transmembrane transporter activity"/>
    <property type="evidence" value="ECO:0007669"/>
    <property type="project" value="InterPro"/>
</dbReference>
<dbReference type="OrthoDB" id="9784538at2"/>
<feature type="transmembrane region" description="Helical" evidence="6">
    <location>
        <begin position="81"/>
        <end position="100"/>
    </location>
</feature>
<evidence type="ECO:0000256" key="2">
    <source>
        <dbReference type="ARBA" id="ARBA00022475"/>
    </source>
</evidence>